<protein>
    <submittedName>
        <fullName evidence="3">Helix-turn-helix domain-containing protein</fullName>
    </submittedName>
</protein>
<dbReference type="CDD" id="cd00093">
    <property type="entry name" value="HTH_XRE"/>
    <property type="match status" value="1"/>
</dbReference>
<reference evidence="3 4" key="1">
    <citation type="submission" date="2019-12" db="EMBL/GenBank/DDBJ databases">
        <title>Whole genome sequencing of endophytic Actinobacterium Micromonospora sp. MPMI6T.</title>
        <authorList>
            <person name="Evv R."/>
            <person name="Podile A.R."/>
        </authorList>
    </citation>
    <scope>NUCLEOTIDE SEQUENCE [LARGE SCALE GENOMIC DNA]</scope>
    <source>
        <strain evidence="3 4">MPMI6</strain>
    </source>
</reference>
<name>A0ABS3VNQ3_MICEH</name>
<keyword evidence="4" id="KW-1185">Reference proteome</keyword>
<evidence type="ECO:0000313" key="4">
    <source>
        <dbReference type="Proteomes" id="UP000823521"/>
    </source>
</evidence>
<evidence type="ECO:0000259" key="2">
    <source>
        <dbReference type="PROSITE" id="PS50943"/>
    </source>
</evidence>
<gene>
    <name evidence="3" type="ORF">GSF22_09035</name>
</gene>
<proteinExistence type="predicted"/>
<dbReference type="InterPro" id="IPR010982">
    <property type="entry name" value="Lambda_DNA-bd_dom_sf"/>
</dbReference>
<dbReference type="SUPFAM" id="SSF47413">
    <property type="entry name" value="lambda repressor-like DNA-binding domains"/>
    <property type="match status" value="1"/>
</dbReference>
<sequence>MVCSASLRRAGASRSRPRSTRRRSGGFSPRLRRIGYRRRRRRGRCRIGGGVVDSIELLPIGRRVAYWRGRRGLSQQVLADRLGKSKSWVDKVERGVRSLNRVSTIEDIARVLRIDAAVLLGRDGQPTTVVEQPGGVELVGVVLSAYDTAPANEAGLSVDQVAASVGHAWTAFQYARYPQVVTFLPGFLAAAQRVHADRPGSGRTLLVEMYRVTAAVLVKLGVVDLAWLAADRAMTVAAGDRVRVAAAAVQLGQVLRAAGRSGVAVSVLRRAAYRIAPPDLDGGPASEVSLCGTLLVQAALSAADSGDDQVSVGLLGEAADLAARVGDGHDHHRTGFGPTAVDLARVTAAVDLGHADDAIVWHEKTTGRDGWRWLAAEHRAAHLVDAARAYLLAGDPVNAGRLLVDAERTAPAEIHHRPAAREIVAQVARDRRAPTTITQLATSIGVT</sequence>
<feature type="region of interest" description="Disordered" evidence="1">
    <location>
        <begin position="1"/>
        <end position="29"/>
    </location>
</feature>
<organism evidence="3 4">
    <name type="scientific">Micromonospora echinofusca</name>
    <dbReference type="NCBI Taxonomy" id="47858"/>
    <lineage>
        <taxon>Bacteria</taxon>
        <taxon>Bacillati</taxon>
        <taxon>Actinomycetota</taxon>
        <taxon>Actinomycetes</taxon>
        <taxon>Micromonosporales</taxon>
        <taxon>Micromonosporaceae</taxon>
        <taxon>Micromonospora</taxon>
    </lineage>
</organism>
<feature type="compositionally biased region" description="Low complexity" evidence="1">
    <location>
        <begin position="1"/>
        <end position="14"/>
    </location>
</feature>
<dbReference type="PROSITE" id="PS50943">
    <property type="entry name" value="HTH_CROC1"/>
    <property type="match status" value="1"/>
</dbReference>
<feature type="compositionally biased region" description="Basic residues" evidence="1">
    <location>
        <begin position="15"/>
        <end position="29"/>
    </location>
</feature>
<dbReference type="Gene3D" id="1.10.260.40">
    <property type="entry name" value="lambda repressor-like DNA-binding domains"/>
    <property type="match status" value="1"/>
</dbReference>
<dbReference type="InterPro" id="IPR001387">
    <property type="entry name" value="Cro/C1-type_HTH"/>
</dbReference>
<dbReference type="Proteomes" id="UP000823521">
    <property type="component" value="Unassembled WGS sequence"/>
</dbReference>
<evidence type="ECO:0000256" key="1">
    <source>
        <dbReference type="SAM" id="MobiDB-lite"/>
    </source>
</evidence>
<dbReference type="Pfam" id="PF13560">
    <property type="entry name" value="HTH_31"/>
    <property type="match status" value="1"/>
</dbReference>
<dbReference type="EMBL" id="WVUH01000053">
    <property type="protein sequence ID" value="MBO4206150.1"/>
    <property type="molecule type" value="Genomic_DNA"/>
</dbReference>
<dbReference type="SMART" id="SM00530">
    <property type="entry name" value="HTH_XRE"/>
    <property type="match status" value="1"/>
</dbReference>
<feature type="domain" description="HTH cro/C1-type" evidence="2">
    <location>
        <begin position="64"/>
        <end position="119"/>
    </location>
</feature>
<accession>A0ABS3VNQ3</accession>
<evidence type="ECO:0000313" key="3">
    <source>
        <dbReference type="EMBL" id="MBO4206150.1"/>
    </source>
</evidence>
<comment type="caution">
    <text evidence="3">The sequence shown here is derived from an EMBL/GenBank/DDBJ whole genome shotgun (WGS) entry which is preliminary data.</text>
</comment>